<dbReference type="PROSITE" id="PS00678">
    <property type="entry name" value="WD_REPEATS_1"/>
    <property type="match status" value="7"/>
</dbReference>
<reference evidence="6 7" key="1">
    <citation type="submission" date="2020-10" db="EMBL/GenBank/DDBJ databases">
        <authorList>
            <person name="Castelo-Branco R."/>
            <person name="Eusebio N."/>
            <person name="Adriana R."/>
            <person name="Vieira A."/>
            <person name="Brugerolle De Fraissinette N."/>
            <person name="Rezende De Castro R."/>
            <person name="Schneider M.P."/>
            <person name="Vasconcelos V."/>
            <person name="Leao P.N."/>
        </authorList>
    </citation>
    <scope>NUCLEOTIDE SEQUENCE [LARGE SCALE GENOMIC DNA]</scope>
    <source>
        <strain evidence="6 7">LEGE 00250</strain>
    </source>
</reference>
<dbReference type="EMBL" id="JADEWB010000120">
    <property type="protein sequence ID" value="MBE9237832.1"/>
    <property type="molecule type" value="Genomic_DNA"/>
</dbReference>
<dbReference type="CDD" id="cd00200">
    <property type="entry name" value="WD40"/>
    <property type="match status" value="2"/>
</dbReference>
<organism evidence="6 7">
    <name type="scientific">Sphaerospermopsis aphanizomenoides LEGE 00250</name>
    <dbReference type="NCBI Taxonomy" id="2777972"/>
    <lineage>
        <taxon>Bacteria</taxon>
        <taxon>Bacillati</taxon>
        <taxon>Cyanobacteriota</taxon>
        <taxon>Cyanophyceae</taxon>
        <taxon>Nostocales</taxon>
        <taxon>Aphanizomenonaceae</taxon>
        <taxon>Sphaerospermopsis</taxon>
        <taxon>Sphaerospermopsis aphanizomenoides</taxon>
    </lineage>
</organism>
<dbReference type="Pfam" id="PF00400">
    <property type="entry name" value="WD40"/>
    <property type="match status" value="12"/>
</dbReference>
<dbReference type="Proteomes" id="UP000606776">
    <property type="component" value="Unassembled WGS sequence"/>
</dbReference>
<dbReference type="PANTHER" id="PTHR22847:SF637">
    <property type="entry name" value="WD REPEAT DOMAIN 5B"/>
    <property type="match status" value="1"/>
</dbReference>
<accession>A0ABR9VH59</accession>
<feature type="repeat" description="WD" evidence="3">
    <location>
        <begin position="1425"/>
        <end position="1465"/>
    </location>
</feature>
<dbReference type="Pfam" id="PF12770">
    <property type="entry name" value="CHAT"/>
    <property type="match status" value="1"/>
</dbReference>
<feature type="domain" description="CHAT" evidence="5">
    <location>
        <begin position="243"/>
        <end position="394"/>
    </location>
</feature>
<feature type="repeat" description="WD" evidence="3">
    <location>
        <begin position="1466"/>
        <end position="1505"/>
    </location>
</feature>
<evidence type="ECO:0000256" key="2">
    <source>
        <dbReference type="ARBA" id="ARBA00022737"/>
    </source>
</evidence>
<sequence length="1582" mass="180608">MTKSVIIDLGLGNLEQNTPVRVKLWWNSEQKRPDEYHANLPPDPILPRVYKIWQRLYDIYYHTVSSRSSVTLLAKKPTQTYIRRCPQWDFQDLWDNINNLSDHLHDNNLLQQLDDFINLDAGLLDLCENVDANDINENLALAQEKLEEHLNIWLQCQEFVNCRSQWDKNEFLDVNDEIFVILQIQDHLIRKLPWHQWDFFDKYPLATHGFGSLSYQGRFVGSKSSNQVQILAVLCDDQGIDLQQERSIFQQLVNDLDAKIDFMPFPFDRKQLEQRLEKGCDILFFAGHSKTQGESGHIYINEQQSLTINDLNNALEMAIDQGLRLAIFNSCDGLGLANDLAKLNISHVIVMKEQVSNFIAQEFFRYFLEFFAQEKYPVFLAVQEARNKLKQHELQHPGASFLPALCTNPAVVEPLTWENLCDINPQSFYSDWGNVPPVNHFFGRTQELQKLKQWIVNERCRVLAIVGSGGIGKTGLSVKLGQGGIGKTDLSVKLARGIQGEFDYIIWRSLLNAPPFTEIITDIIKFLSHQQETSLSESPNLQIQRLIAYLQQHRCLVILDNVESILVDGKYRDGYSDYGQMLQQLQQEKHQSCVLLTTRVIPPDIESRRYKDGAVRLLELTGLREIEAVKKIFNQIGEFTATDEDWEKLIAVYGGNPLFLELSAGFIKDKYKGDIAVFLDQEQHLLTTSMEDDLLNWHFQRLNPAEKEIIYWLAINREPVSTSELLEDVLSTSKLQQIENNIQSLKRKIPLEIILETSTEYKYTLQPVLIEYITKQFINQIIDEIRANQPQLFITHALLKAQGKEFIKNIQIRLILQPIIEELIPEYEFINIQQSLNKISNNIPQFYLEKIDKIRNDINDLRNQINLEYMLIPILDNLRKPVQRKSHKKLGYTAGNILNLLIQERIEKQQTVLSNHDFSLVDIWQADLSRIFIHNVNFTGANFENCLFTDIFGTILNVQFSPDGKLFAGGDISEQIRIWRIEDNQLISICDGHNDYILSISFSPDSKLIASSSIDKTVKIWEVNTGQLLKTLRGHTGWVIAVKFSPDGKKVASCGGDGVKIWSIEAGECLKTLPQQIQQGVFPIDFSPDGQQLASGSQDVKIWDVETGQLLYSLSGLNTVASSVSFSPNCKFIASAIGGVTHEDKREVVKIWEFKDGEWQHIQTLTENKASVRSISFSPDSQKLACCVSRYDDSQKYHPIKIYDINTWEFKTLEAHTYWVMSTAFHPDSHRLVSSGEDETIRLWNIHTGKCLKTLYGYTDWQLVIAFHPNGEILASGDNNSTVRLWNIRTGQCVKILLGHQNTIWSLAFSPDGEKLASGSTDITIKIWDVKTGECLKTLFGQEERIWSLAFSPDNKKLASSSVTQKVTIWDLKTGEYQILQQNETNTGGTKSIAYSPNGQLLVSGSEDSTICIWDGNIYQSLQVLTGHTNRVNSVKFINNQKIISGSEDKTIRLWDVKTGQCLLVFQGHTDRVTSIDFHDQILVSASTDGTIRLWDIETGECKQTLLGHKKRIDCVVFSPDGQIIGSCSRDGTIRLWEMETYHHQIMRVSRPYEGMNITDVKGLTEQQKATLKTLGAVEESA</sequence>
<feature type="repeat" description="WD" evidence="3">
    <location>
        <begin position="955"/>
        <end position="989"/>
    </location>
</feature>
<feature type="repeat" description="WD" evidence="3">
    <location>
        <begin position="1383"/>
        <end position="1415"/>
    </location>
</feature>
<evidence type="ECO:0000313" key="7">
    <source>
        <dbReference type="Proteomes" id="UP000606776"/>
    </source>
</evidence>
<dbReference type="SMART" id="SM00320">
    <property type="entry name" value="WD40"/>
    <property type="match status" value="14"/>
</dbReference>
<feature type="repeat" description="WD" evidence="3">
    <location>
        <begin position="1339"/>
        <end position="1380"/>
    </location>
</feature>
<dbReference type="InterPro" id="IPR027417">
    <property type="entry name" value="P-loop_NTPase"/>
</dbReference>
<keyword evidence="1 3" id="KW-0853">WD repeat</keyword>
<feature type="repeat" description="WD" evidence="3">
    <location>
        <begin position="1032"/>
        <end position="1072"/>
    </location>
</feature>
<dbReference type="Pfam" id="PF00931">
    <property type="entry name" value="NB-ARC"/>
    <property type="match status" value="1"/>
</dbReference>
<name>A0ABR9VH59_9CYAN</name>
<dbReference type="PANTHER" id="PTHR22847">
    <property type="entry name" value="WD40 REPEAT PROTEIN"/>
    <property type="match status" value="1"/>
</dbReference>
<feature type="repeat" description="WD" evidence="3">
    <location>
        <begin position="1255"/>
        <end position="1296"/>
    </location>
</feature>
<proteinExistence type="predicted"/>
<evidence type="ECO:0000256" key="3">
    <source>
        <dbReference type="PROSITE-ProRule" id="PRU00221"/>
    </source>
</evidence>
<feature type="repeat" description="WD" evidence="3">
    <location>
        <begin position="990"/>
        <end position="1031"/>
    </location>
</feature>
<dbReference type="PROSITE" id="PS50294">
    <property type="entry name" value="WD_REPEATS_REGION"/>
    <property type="match status" value="9"/>
</dbReference>
<feature type="domain" description="NB-ARC" evidence="4">
    <location>
        <begin position="481"/>
        <end position="600"/>
    </location>
</feature>
<evidence type="ECO:0000259" key="5">
    <source>
        <dbReference type="Pfam" id="PF12770"/>
    </source>
</evidence>
<dbReference type="SUPFAM" id="SSF50978">
    <property type="entry name" value="WD40 repeat-like"/>
    <property type="match status" value="3"/>
</dbReference>
<comment type="caution">
    <text evidence="6">The sequence shown here is derived from an EMBL/GenBank/DDBJ whole genome shotgun (WGS) entry which is preliminary data.</text>
</comment>
<dbReference type="InterPro" id="IPR015943">
    <property type="entry name" value="WD40/YVTN_repeat-like_dom_sf"/>
</dbReference>
<dbReference type="PROSITE" id="PS50082">
    <property type="entry name" value="WD_REPEATS_2"/>
    <property type="match status" value="11"/>
</dbReference>
<dbReference type="SUPFAM" id="SSF141571">
    <property type="entry name" value="Pentapeptide repeat-like"/>
    <property type="match status" value="1"/>
</dbReference>
<dbReference type="PRINTS" id="PR00364">
    <property type="entry name" value="DISEASERSIST"/>
</dbReference>
<feature type="repeat" description="WD" evidence="3">
    <location>
        <begin position="1213"/>
        <end position="1254"/>
    </location>
</feature>
<dbReference type="InterPro" id="IPR019775">
    <property type="entry name" value="WD40_repeat_CS"/>
</dbReference>
<dbReference type="InterPro" id="IPR001680">
    <property type="entry name" value="WD40_rpt"/>
</dbReference>
<dbReference type="Gene3D" id="3.40.50.300">
    <property type="entry name" value="P-loop containing nucleotide triphosphate hydrolases"/>
    <property type="match status" value="2"/>
</dbReference>
<dbReference type="PRINTS" id="PR00320">
    <property type="entry name" value="GPROTEINBRPT"/>
</dbReference>
<evidence type="ECO:0000259" key="4">
    <source>
        <dbReference type="Pfam" id="PF00931"/>
    </source>
</evidence>
<dbReference type="SUPFAM" id="SSF52540">
    <property type="entry name" value="P-loop containing nucleoside triphosphate hydrolases"/>
    <property type="match status" value="2"/>
</dbReference>
<feature type="repeat" description="WD" evidence="3">
    <location>
        <begin position="1297"/>
        <end position="1338"/>
    </location>
</feature>
<dbReference type="InterPro" id="IPR024983">
    <property type="entry name" value="CHAT_dom"/>
</dbReference>
<evidence type="ECO:0000313" key="6">
    <source>
        <dbReference type="EMBL" id="MBE9237832.1"/>
    </source>
</evidence>
<evidence type="ECO:0000256" key="1">
    <source>
        <dbReference type="ARBA" id="ARBA00022574"/>
    </source>
</evidence>
<dbReference type="RefSeq" id="WP_193943554.1">
    <property type="nucleotide sequence ID" value="NZ_JADEWB010000120.1"/>
</dbReference>
<protein>
    <submittedName>
        <fullName evidence="6">CHAT domain-containing protein</fullName>
    </submittedName>
</protein>
<dbReference type="InterPro" id="IPR002182">
    <property type="entry name" value="NB-ARC"/>
</dbReference>
<gene>
    <name evidence="6" type="ORF">IQ227_17805</name>
</gene>
<keyword evidence="7" id="KW-1185">Reference proteome</keyword>
<dbReference type="InterPro" id="IPR020472">
    <property type="entry name" value="WD40_PAC1"/>
</dbReference>
<feature type="repeat" description="WD" evidence="3">
    <location>
        <begin position="1506"/>
        <end position="1541"/>
    </location>
</feature>
<keyword evidence="2" id="KW-0677">Repeat</keyword>
<dbReference type="Gene3D" id="2.130.10.10">
    <property type="entry name" value="YVTN repeat-like/Quinoprotein amine dehydrogenase"/>
    <property type="match status" value="4"/>
</dbReference>
<dbReference type="InterPro" id="IPR036322">
    <property type="entry name" value="WD40_repeat_dom_sf"/>
</dbReference>